<evidence type="ECO:0000256" key="7">
    <source>
        <dbReference type="SAM" id="SignalP"/>
    </source>
</evidence>
<evidence type="ECO:0000313" key="9">
    <source>
        <dbReference type="Proteomes" id="UP000501421"/>
    </source>
</evidence>
<evidence type="ECO:0000256" key="1">
    <source>
        <dbReference type="ARBA" id="ARBA00004236"/>
    </source>
</evidence>
<sequence length="220" mass="24111">MNIVPMKWWTAVVMAAAIVLGGMPAAAAQNPTVADCLKHPDACGPDVPARGSETAPAPAADAVSASDVLRLIGATAFVLLLLYALLKWLGRRQQLLSNSKGVIEHLGGTSVGANRSVQLVKVGRRLLVIGVADSIQLLREIEDEEEISELLAQHRNRVERMTEFGRFGVRLREQWMAKMKGETNSSRPFSALLTEEMKRMAEKRNEWLKRVKEKGTGGDE</sequence>
<proteinExistence type="predicted"/>
<dbReference type="Pfam" id="PF04347">
    <property type="entry name" value="FliO"/>
    <property type="match status" value="1"/>
</dbReference>
<keyword evidence="3 6" id="KW-0812">Transmembrane</keyword>
<keyword evidence="5 6" id="KW-0472">Membrane</keyword>
<evidence type="ECO:0000256" key="2">
    <source>
        <dbReference type="ARBA" id="ARBA00022475"/>
    </source>
</evidence>
<feature type="transmembrane region" description="Helical" evidence="6">
    <location>
        <begin position="68"/>
        <end position="86"/>
    </location>
</feature>
<dbReference type="NCBIfam" id="NF009951">
    <property type="entry name" value="PRK13415.1"/>
    <property type="match status" value="1"/>
</dbReference>
<evidence type="ECO:0000256" key="4">
    <source>
        <dbReference type="ARBA" id="ARBA00022989"/>
    </source>
</evidence>
<feature type="chain" id="PRO_5025593700" evidence="7">
    <location>
        <begin position="28"/>
        <end position="220"/>
    </location>
</feature>
<dbReference type="AlphaFoldDB" id="A0A679FQZ3"/>
<dbReference type="GO" id="GO:0044781">
    <property type="term" value="P:bacterial-type flagellum organization"/>
    <property type="evidence" value="ECO:0007669"/>
    <property type="project" value="InterPro"/>
</dbReference>
<evidence type="ECO:0000256" key="6">
    <source>
        <dbReference type="SAM" id="Phobius"/>
    </source>
</evidence>
<keyword evidence="4 6" id="KW-1133">Transmembrane helix</keyword>
<keyword evidence="8" id="KW-0282">Flagellum</keyword>
<evidence type="ECO:0000313" key="8">
    <source>
        <dbReference type="EMBL" id="BBW96677.1"/>
    </source>
</evidence>
<organism evidence="8 9">
    <name type="scientific">Geobacillus subterraneus</name>
    <dbReference type="NCBI Taxonomy" id="129338"/>
    <lineage>
        <taxon>Bacteria</taxon>
        <taxon>Bacillati</taxon>
        <taxon>Bacillota</taxon>
        <taxon>Bacilli</taxon>
        <taxon>Bacillales</taxon>
        <taxon>Anoxybacillaceae</taxon>
        <taxon>Geobacillus</taxon>
    </lineage>
</organism>
<keyword evidence="7" id="KW-0732">Signal</keyword>
<keyword evidence="8" id="KW-0966">Cell projection</keyword>
<evidence type="ECO:0000256" key="5">
    <source>
        <dbReference type="ARBA" id="ARBA00023136"/>
    </source>
</evidence>
<evidence type="ECO:0000256" key="3">
    <source>
        <dbReference type="ARBA" id="ARBA00022692"/>
    </source>
</evidence>
<comment type="subcellular location">
    <subcellularLocation>
        <location evidence="1">Cell membrane</location>
    </subcellularLocation>
</comment>
<name>A0A679FQZ3_9BACL</name>
<dbReference type="Proteomes" id="UP000501421">
    <property type="component" value="Chromosome"/>
</dbReference>
<dbReference type="GO" id="GO:0016020">
    <property type="term" value="C:membrane"/>
    <property type="evidence" value="ECO:0007669"/>
    <property type="project" value="InterPro"/>
</dbReference>
<dbReference type="InterPro" id="IPR022781">
    <property type="entry name" value="Flagellar_biosynth_FliO"/>
</dbReference>
<dbReference type="EMBL" id="AP022557">
    <property type="protein sequence ID" value="BBW96677.1"/>
    <property type="molecule type" value="Genomic_DNA"/>
</dbReference>
<accession>A0A679FQZ3</accession>
<feature type="signal peptide" evidence="7">
    <location>
        <begin position="1"/>
        <end position="27"/>
    </location>
</feature>
<reference evidence="9" key="1">
    <citation type="journal article" date="2020" name="Microbiol. Resour. Announc.">
        <title>Complete Genome Sequence of Geobacillus sp. Strain E55-1, Isolated from Mine Geyser in Japan.</title>
        <authorList>
            <person name="Miyazaki K."/>
            <person name="Hase E."/>
            <person name="Tokito N."/>
        </authorList>
    </citation>
    <scope>NUCLEOTIDE SEQUENCE [LARGE SCALE GENOMIC DNA]</scope>
    <source>
        <strain evidence="9">E55-1</strain>
    </source>
</reference>
<keyword evidence="2" id="KW-1003">Cell membrane</keyword>
<keyword evidence="8" id="KW-0969">Cilium</keyword>
<protein>
    <submittedName>
        <fullName evidence="8">Flagellar biosynthetic protein FliZ</fullName>
    </submittedName>
</protein>
<keyword evidence="9" id="KW-1185">Reference proteome</keyword>
<gene>
    <name evidence="8" type="primary">fliZ</name>
    <name evidence="8" type="ORF">GsuE55_15100</name>
</gene>